<comment type="caution">
    <text evidence="2">The sequence shown here is derived from an EMBL/GenBank/DDBJ whole genome shotgun (WGS) entry which is preliminary data.</text>
</comment>
<reference evidence="2 3" key="1">
    <citation type="submission" date="2018-03" db="EMBL/GenBank/DDBJ databases">
        <title>Bacteriophage NCPPB3778 and a type I-E CRISPR drive the evolution of the US Biological Select Agent, Rathayibacter toxicus.</title>
        <authorList>
            <person name="Davis E.W.II."/>
            <person name="Tabima J.F."/>
            <person name="Weisberg A.J."/>
            <person name="Dantas Lopes L."/>
            <person name="Wiseman M.S."/>
            <person name="Wiseman M.S."/>
            <person name="Pupko T."/>
            <person name="Belcher M.S."/>
            <person name="Sechler A.J."/>
            <person name="Tancos M.A."/>
            <person name="Schroeder B.K."/>
            <person name="Murray T.D."/>
            <person name="Luster D.G."/>
            <person name="Schneider W.L."/>
            <person name="Rogers E."/>
            <person name="Andreote F.D."/>
            <person name="Grunwald N.J."/>
            <person name="Putnam M.L."/>
            <person name="Chang J.H."/>
        </authorList>
    </citation>
    <scope>NUCLEOTIDE SEQUENCE [LARGE SCALE GENOMIC DNA]</scope>
    <source>
        <strain evidence="2 3">DSM 15933</strain>
    </source>
</reference>
<sequence>MTTTNRFLNRLLLLLVGLVLLAVGGAVAVGALLPDVQQTVSTAAEDASGPASDALSGSQPWILWVTAAVALVLILLLLRFIVRQGRGRTSTLLRVSAGSGGSTPTGGTLTLDAKVAEQVLEEALTRDPGIVSVDVTAFDIRHRRVLRITAHTRRGVSPMQTRRTVDTAVRRWDAVLGEETPVVVQIVSGLRSRMSSASRVE</sequence>
<gene>
    <name evidence="2" type="ORF">C1I63_05710</name>
</gene>
<evidence type="ECO:0000313" key="2">
    <source>
        <dbReference type="EMBL" id="PTL72395.1"/>
    </source>
</evidence>
<organism evidence="2 3">
    <name type="scientific">Rathayibacter caricis DSM 15933</name>
    <dbReference type="NCBI Taxonomy" id="1328867"/>
    <lineage>
        <taxon>Bacteria</taxon>
        <taxon>Bacillati</taxon>
        <taxon>Actinomycetota</taxon>
        <taxon>Actinomycetes</taxon>
        <taxon>Micrococcales</taxon>
        <taxon>Microbacteriaceae</taxon>
        <taxon>Rathayibacter</taxon>
    </lineage>
</organism>
<proteinExistence type="predicted"/>
<dbReference type="RefSeq" id="WP_107574105.1">
    <property type="nucleotide sequence ID" value="NZ_PZPL01000001.1"/>
</dbReference>
<feature type="transmembrane region" description="Helical" evidence="1">
    <location>
        <begin position="61"/>
        <end position="82"/>
    </location>
</feature>
<accession>A0A2T4US95</accession>
<evidence type="ECO:0000256" key="1">
    <source>
        <dbReference type="SAM" id="Phobius"/>
    </source>
</evidence>
<evidence type="ECO:0000313" key="3">
    <source>
        <dbReference type="Proteomes" id="UP000241085"/>
    </source>
</evidence>
<dbReference type="AlphaFoldDB" id="A0A2T4US95"/>
<keyword evidence="3" id="KW-1185">Reference proteome</keyword>
<dbReference type="EMBL" id="PZPL01000001">
    <property type="protein sequence ID" value="PTL72395.1"/>
    <property type="molecule type" value="Genomic_DNA"/>
</dbReference>
<name>A0A2T4US95_9MICO</name>
<keyword evidence="1" id="KW-1133">Transmembrane helix</keyword>
<keyword evidence="1" id="KW-0472">Membrane</keyword>
<protein>
    <recommendedName>
        <fullName evidence="4">Alkaline shock response membrane anchor protein AmaP</fullName>
    </recommendedName>
</protein>
<keyword evidence="1" id="KW-0812">Transmembrane</keyword>
<evidence type="ECO:0008006" key="4">
    <source>
        <dbReference type="Google" id="ProtNLM"/>
    </source>
</evidence>
<dbReference type="Proteomes" id="UP000241085">
    <property type="component" value="Unassembled WGS sequence"/>
</dbReference>